<dbReference type="GO" id="GO:0004523">
    <property type="term" value="F:RNA-DNA hybrid ribonuclease activity"/>
    <property type="evidence" value="ECO:0007669"/>
    <property type="project" value="InterPro"/>
</dbReference>
<dbReference type="EMBL" id="LXQA010107354">
    <property type="protein sequence ID" value="MCI17863.1"/>
    <property type="molecule type" value="Genomic_DNA"/>
</dbReference>
<evidence type="ECO:0000256" key="1">
    <source>
        <dbReference type="SAM" id="SignalP"/>
    </source>
</evidence>
<feature type="chain" id="PRO_5017234070" evidence="1">
    <location>
        <begin position="22"/>
        <end position="139"/>
    </location>
</feature>
<dbReference type="Pfam" id="PF13456">
    <property type="entry name" value="RVT_3"/>
    <property type="match status" value="1"/>
</dbReference>
<dbReference type="PANTHER" id="PTHR34023:SF4">
    <property type="entry name" value="RNASE H TYPE-1 DOMAIN-CONTAINING PROTEIN"/>
    <property type="match status" value="1"/>
</dbReference>
<comment type="caution">
    <text evidence="3">The sequence shown here is derived from an EMBL/GenBank/DDBJ whole genome shotgun (WGS) entry which is preliminary data.</text>
</comment>
<organism evidence="3 4">
    <name type="scientific">Trifolium medium</name>
    <dbReference type="NCBI Taxonomy" id="97028"/>
    <lineage>
        <taxon>Eukaryota</taxon>
        <taxon>Viridiplantae</taxon>
        <taxon>Streptophyta</taxon>
        <taxon>Embryophyta</taxon>
        <taxon>Tracheophyta</taxon>
        <taxon>Spermatophyta</taxon>
        <taxon>Magnoliopsida</taxon>
        <taxon>eudicotyledons</taxon>
        <taxon>Gunneridae</taxon>
        <taxon>Pentapetalae</taxon>
        <taxon>rosids</taxon>
        <taxon>fabids</taxon>
        <taxon>Fabales</taxon>
        <taxon>Fabaceae</taxon>
        <taxon>Papilionoideae</taxon>
        <taxon>50 kb inversion clade</taxon>
        <taxon>NPAAA clade</taxon>
        <taxon>Hologalegina</taxon>
        <taxon>IRL clade</taxon>
        <taxon>Trifolieae</taxon>
        <taxon>Trifolium</taxon>
    </lineage>
</organism>
<evidence type="ECO:0000259" key="2">
    <source>
        <dbReference type="Pfam" id="PF13456"/>
    </source>
</evidence>
<keyword evidence="3" id="KW-0808">Transferase</keyword>
<feature type="domain" description="RNase H type-1" evidence="2">
    <location>
        <begin position="67"/>
        <end position="103"/>
    </location>
</feature>
<reference evidence="3 4" key="1">
    <citation type="journal article" date="2018" name="Front. Plant Sci.">
        <title>Red Clover (Trifolium pratense) and Zigzag Clover (T. medium) - A Picture of Genomic Similarities and Differences.</title>
        <authorList>
            <person name="Dluhosova J."/>
            <person name="Istvanek J."/>
            <person name="Nedelnik J."/>
            <person name="Repkova J."/>
        </authorList>
    </citation>
    <scope>NUCLEOTIDE SEQUENCE [LARGE SCALE GENOMIC DNA]</scope>
    <source>
        <strain evidence="4">cv. 10/8</strain>
        <tissue evidence="3">Leaf</tissue>
    </source>
</reference>
<dbReference type="Proteomes" id="UP000265520">
    <property type="component" value="Unassembled WGS sequence"/>
</dbReference>
<sequence length="139" mass="15139">MVGSNVIQMGLLCPLVTKQLAVVLSATNQVHVCSSKCGVLLGSNGGSAELWGISSTCLGQSPAHPCASIVSLINRLKMRSWQVQFHHIYRQANQVADWIANYALSIPTGSVILSHPPPGCYNLLWQDVANVYFNRHIRL</sequence>
<protein>
    <submittedName>
        <fullName evidence="3">Non-LTR retroelement reverse transcriptase-like</fullName>
    </submittedName>
</protein>
<keyword evidence="3" id="KW-0548">Nucleotidyltransferase</keyword>
<keyword evidence="1" id="KW-0732">Signal</keyword>
<evidence type="ECO:0000313" key="4">
    <source>
        <dbReference type="Proteomes" id="UP000265520"/>
    </source>
</evidence>
<evidence type="ECO:0000313" key="3">
    <source>
        <dbReference type="EMBL" id="MCI17863.1"/>
    </source>
</evidence>
<dbReference type="InterPro" id="IPR002156">
    <property type="entry name" value="RNaseH_domain"/>
</dbReference>
<name>A0A392Q0C8_9FABA</name>
<feature type="signal peptide" evidence="1">
    <location>
        <begin position="1"/>
        <end position="21"/>
    </location>
</feature>
<proteinExistence type="predicted"/>
<dbReference type="AlphaFoldDB" id="A0A392Q0C8"/>
<keyword evidence="4" id="KW-1185">Reference proteome</keyword>
<dbReference type="GO" id="GO:0003964">
    <property type="term" value="F:RNA-directed DNA polymerase activity"/>
    <property type="evidence" value="ECO:0007669"/>
    <property type="project" value="UniProtKB-KW"/>
</dbReference>
<accession>A0A392Q0C8</accession>
<dbReference type="PANTHER" id="PTHR34023">
    <property type="entry name" value="RNASE H DOMAIN-CONTAINING PROTEIN"/>
    <property type="match status" value="1"/>
</dbReference>
<dbReference type="GO" id="GO:0003676">
    <property type="term" value="F:nucleic acid binding"/>
    <property type="evidence" value="ECO:0007669"/>
    <property type="project" value="InterPro"/>
</dbReference>
<keyword evidence="3" id="KW-0695">RNA-directed DNA polymerase</keyword>